<comment type="caution">
    <text evidence="1">The sequence shown here is derived from an EMBL/GenBank/DDBJ whole genome shotgun (WGS) entry which is preliminary data.</text>
</comment>
<organism evidence="1 2">
    <name type="scientific">Burkholderia ubonensis</name>
    <dbReference type="NCBI Taxonomy" id="101571"/>
    <lineage>
        <taxon>Bacteria</taxon>
        <taxon>Pseudomonadati</taxon>
        <taxon>Pseudomonadota</taxon>
        <taxon>Betaproteobacteria</taxon>
        <taxon>Burkholderiales</taxon>
        <taxon>Burkholderiaceae</taxon>
        <taxon>Burkholderia</taxon>
        <taxon>Burkholderia cepacia complex</taxon>
    </lineage>
</organism>
<evidence type="ECO:0000313" key="1">
    <source>
        <dbReference type="EMBL" id="KVG65590.1"/>
    </source>
</evidence>
<dbReference type="PIRSF" id="PIRSF028304">
    <property type="entry name" value="UCP028304"/>
    <property type="match status" value="1"/>
</dbReference>
<accession>A0A103RD32</accession>
<dbReference type="NCBIfam" id="TIGR03359">
    <property type="entry name" value="VI_chp_6"/>
    <property type="match status" value="1"/>
</dbReference>
<dbReference type="OrthoDB" id="9763676at2"/>
<protein>
    <recommendedName>
        <fullName evidence="3">Type VI secretion protein</fullName>
    </recommendedName>
</protein>
<name>A0A103RD32_9BURK</name>
<evidence type="ECO:0000313" key="2">
    <source>
        <dbReference type="Proteomes" id="UP000064029"/>
    </source>
</evidence>
<reference evidence="1 2" key="1">
    <citation type="submission" date="2015-11" db="EMBL/GenBank/DDBJ databases">
        <title>Expanding the genomic diversity of Burkholderia species for the development of highly accurate diagnostics.</title>
        <authorList>
            <person name="Sahl J."/>
            <person name="Keim P."/>
            <person name="Wagner D."/>
        </authorList>
    </citation>
    <scope>NUCLEOTIDE SEQUENCE [LARGE SCALE GENOMIC DNA]</scope>
    <source>
        <strain evidence="1 2">MSMB2036</strain>
    </source>
</reference>
<dbReference type="InterPro" id="IPR010272">
    <property type="entry name" value="T6SS_TssF"/>
</dbReference>
<gene>
    <name evidence="1" type="ORF">WJ33_27185</name>
</gene>
<dbReference type="EMBL" id="LOXM01000141">
    <property type="protein sequence ID" value="KVG65590.1"/>
    <property type="molecule type" value="Genomic_DNA"/>
</dbReference>
<proteinExistence type="predicted"/>
<sequence length="619" mass="67348">MDDNLLPHYERELALLRGSLSEFARRYPKQAARLLISGQHSEDPHVERLVQQAALQNARIGTKLDDDYAEFTEALLEITYPAYLRPFPSCSIARVEGSGATQRLTQPAVLRRGTEVKTRTGEYLFRTAYDVTLSPLRIEGARYSPFSSAPASVRLPSGTTAVISLTFATATAGMRLNGVAPATARVFVDGPQPTVAALIDALLQRASVSFVEAEGNGRWVALPAVPVSPVGFHDDEALLTGSPRDLKASFRLLFEYFAFPQKFEFLDIDLARLLRAAGPCGRLTLHVPISGLHQESAPAVAMSDLSAANFLLSCTPVINLFPCPATPVLFEEMKQPVYPLVPQTLKPEQAQVYAVDAVRLTRQTVSGTTVAPVPPYDSLSHHNAPQYGDERGPVPFYWLAERDARLPRFVARQDTLLSFVGMDGLPVELDDGEQIDADLRCTNGNRPASLVHGAAEGDLVYGDKALVGRIAMLVRPTASTSGPREKGRHWALLSMMSAGPFSLDQSGLPALKDLLRQHVPDGRQQALRQIDGLVGLGREEVLEWMTVPAPRLVRGLRVKLTVDEQALAGLSIDTFARVLESVFVRYAPAHSFAQLVMLSAQNGSVLVRGRLMPGGIPAL</sequence>
<dbReference type="RefSeq" id="WP_059752772.1">
    <property type="nucleotide sequence ID" value="NZ_CP013414.1"/>
</dbReference>
<dbReference type="Pfam" id="PF05947">
    <property type="entry name" value="T6SS_TssF"/>
    <property type="match status" value="1"/>
</dbReference>
<evidence type="ECO:0008006" key="3">
    <source>
        <dbReference type="Google" id="ProtNLM"/>
    </source>
</evidence>
<dbReference type="Proteomes" id="UP000064029">
    <property type="component" value="Unassembled WGS sequence"/>
</dbReference>
<dbReference type="PANTHER" id="PTHR35370">
    <property type="entry name" value="CYTOPLASMIC PROTEIN-RELATED-RELATED"/>
    <property type="match status" value="1"/>
</dbReference>
<dbReference type="PANTHER" id="PTHR35370:SF1">
    <property type="entry name" value="TYPE VI SECRETION SYSTEM COMPONENT TSSF1"/>
    <property type="match status" value="1"/>
</dbReference>
<dbReference type="AlphaFoldDB" id="A0A103RD32"/>